<reference evidence="2" key="1">
    <citation type="journal article" date="2023" name="Science">
        <title>Genome structures resolve the early diversification of teleost fishes.</title>
        <authorList>
            <person name="Parey E."/>
            <person name="Louis A."/>
            <person name="Montfort J."/>
            <person name="Bouchez O."/>
            <person name="Roques C."/>
            <person name="Iampietro C."/>
            <person name="Lluch J."/>
            <person name="Castinel A."/>
            <person name="Donnadieu C."/>
            <person name="Desvignes T."/>
            <person name="Floi Bucao C."/>
            <person name="Jouanno E."/>
            <person name="Wen M."/>
            <person name="Mejri S."/>
            <person name="Dirks R."/>
            <person name="Jansen H."/>
            <person name="Henkel C."/>
            <person name="Chen W.J."/>
            <person name="Zahm M."/>
            <person name="Cabau C."/>
            <person name="Klopp C."/>
            <person name="Thompson A.W."/>
            <person name="Robinson-Rechavi M."/>
            <person name="Braasch I."/>
            <person name="Lecointre G."/>
            <person name="Bobe J."/>
            <person name="Postlethwait J.H."/>
            <person name="Berthelot C."/>
            <person name="Roest Crollius H."/>
            <person name="Guiguen Y."/>
        </authorList>
    </citation>
    <scope>NUCLEOTIDE SEQUENCE</scope>
    <source>
        <strain evidence="2">NC1722</strain>
    </source>
</reference>
<evidence type="ECO:0000313" key="3">
    <source>
        <dbReference type="Proteomes" id="UP001221898"/>
    </source>
</evidence>
<evidence type="ECO:0000313" key="2">
    <source>
        <dbReference type="EMBL" id="KAJ8413090.1"/>
    </source>
</evidence>
<dbReference type="EMBL" id="JAINUG010000017">
    <property type="protein sequence ID" value="KAJ8413090.1"/>
    <property type="molecule type" value="Genomic_DNA"/>
</dbReference>
<organism evidence="2 3">
    <name type="scientific">Aldrovandia affinis</name>
    <dbReference type="NCBI Taxonomy" id="143900"/>
    <lineage>
        <taxon>Eukaryota</taxon>
        <taxon>Metazoa</taxon>
        <taxon>Chordata</taxon>
        <taxon>Craniata</taxon>
        <taxon>Vertebrata</taxon>
        <taxon>Euteleostomi</taxon>
        <taxon>Actinopterygii</taxon>
        <taxon>Neopterygii</taxon>
        <taxon>Teleostei</taxon>
        <taxon>Notacanthiformes</taxon>
        <taxon>Halosauridae</taxon>
        <taxon>Aldrovandia</taxon>
    </lineage>
</organism>
<accession>A0AAD7T2B5</accession>
<protein>
    <submittedName>
        <fullName evidence="2">Uncharacterized protein</fullName>
    </submittedName>
</protein>
<dbReference type="Proteomes" id="UP001221898">
    <property type="component" value="Unassembled WGS sequence"/>
</dbReference>
<name>A0AAD7T2B5_9TELE</name>
<evidence type="ECO:0000256" key="1">
    <source>
        <dbReference type="SAM" id="MobiDB-lite"/>
    </source>
</evidence>
<dbReference type="AlphaFoldDB" id="A0AAD7T2B5"/>
<comment type="caution">
    <text evidence="2">The sequence shown here is derived from an EMBL/GenBank/DDBJ whole genome shotgun (WGS) entry which is preliminary data.</text>
</comment>
<gene>
    <name evidence="2" type="ORF">AAFF_G00106720</name>
</gene>
<sequence>MHPQRFQLDSDFPNATVFTNKTAKVQQWEIWSHGLMSWLREHRGLPAILHRRILVDEKSRHHRGDIGKENLPEKPVCFYIREGSSFSARTDSAAVGQRGDDSGRRSCSVALERRPRSRKKGRLIHLRVGADASNAEAVWSGTRAHLLIFLL</sequence>
<feature type="region of interest" description="Disordered" evidence="1">
    <location>
        <begin position="90"/>
        <end position="114"/>
    </location>
</feature>
<keyword evidence="3" id="KW-1185">Reference proteome</keyword>
<proteinExistence type="predicted"/>